<feature type="compositionally biased region" description="Basic and acidic residues" evidence="3">
    <location>
        <begin position="1"/>
        <end position="20"/>
    </location>
</feature>
<proteinExistence type="predicted"/>
<name>A0AA39RAI7_9LECA</name>
<feature type="compositionally biased region" description="Basic and acidic residues" evidence="3">
    <location>
        <begin position="146"/>
        <end position="179"/>
    </location>
</feature>
<keyword evidence="2" id="KW-0539">Nucleus</keyword>
<comment type="caution">
    <text evidence="4">The sequence shown here is derived from an EMBL/GenBank/DDBJ whole genome shotgun (WGS) entry which is preliminary data.</text>
</comment>
<protein>
    <recommendedName>
        <fullName evidence="6">5-Methylcytosine G/T mismatch-specific DNA glycosylase</fullName>
    </recommendedName>
</protein>
<dbReference type="GO" id="GO:0005634">
    <property type="term" value="C:nucleus"/>
    <property type="evidence" value="ECO:0007669"/>
    <property type="project" value="UniProtKB-SubCell"/>
</dbReference>
<sequence>MPSKPRNKEREKEKESETAKPRAKSHHRSSRPRKVDRAATPPERGSTNPSPTSTKRRASMPVPEPERHDSSASPLGSKTSLPYPSFSKEHSKEAVGSRDNVVNPRLSYYTPDPTDLDKENGEGQGVGVQNTAGVTPPSPPETTVDQEVREEKPKAEKSKVKKARVESPHQGGSEEDRKPAAKVRVRKSTLDVSKHERSEVEKPRAGKPELEKRRPEKPKAATVKLERKSTDLQRAADFLGRKLRRASSEASEKVRERPSQSPRSRNSLREARKDDGTSTPLEIRSKPATPSKLKAKQATVEDPTTPTASVRKSTSSDPITGLQNSASSDLSSLPKSETTNASTTDSGATERPPTPHVDRNSSPATDPDSSPRTPTLAEPQFLPSGKATPYSALGDHELSGTLVESPLPPPPPPPPEVPMPKVDYLMQNGGLPHSVPKCLLAAGQPNQAYQPTATMATQFFSPLHKLLDDYNKVISRNGSLAVATGYRSVARRLLDRLEAVFARDISSETCTCVLCQASDDFDASPDDKRGVSWGEIFEYVSAREELPQWPPFIMDATQTGLCISASERIPPMQKLDVDVPEEFRDHYVRQSKKTKQSVDRWLDSQPQNPSSPPPDVDDETLTFAMLTRLEPEQRPVFSSLVGVVPSRPNSTVGTPLISPTSNLLQNTGLAIQRLYRLPNPPRDPESAMYLLTNPHLHNVLATLAAISDGEWEILISGRFDGFLRSGADDVSTAAPTARDPSRGPTPSLPASRGPTPFSRNPTPAPASVGAPITVDEENEITALAEVEREIFLSMEALEDAFEALHNKAHSVRCAMIDRHAGLARANQKRRGSMLPEARLSTPASQLGEPWGSETDDGFDDAASELMPDDSASNISSSRHRRHKRRHERRTPALVEEEDEDGAGSATGKWR</sequence>
<feature type="region of interest" description="Disordered" evidence="3">
    <location>
        <begin position="588"/>
        <end position="618"/>
    </location>
</feature>
<feature type="compositionally biased region" description="Basic and acidic residues" evidence="3">
    <location>
        <begin position="188"/>
        <end position="231"/>
    </location>
</feature>
<feature type="compositionally biased region" description="Basic and acidic residues" evidence="3">
    <location>
        <begin position="246"/>
        <end position="258"/>
    </location>
</feature>
<feature type="compositionally biased region" description="Acidic residues" evidence="3">
    <location>
        <begin position="853"/>
        <end position="862"/>
    </location>
</feature>
<reference evidence="4" key="1">
    <citation type="submission" date="2023-03" db="EMBL/GenBank/DDBJ databases">
        <title>Complete genome of Cladonia borealis.</title>
        <authorList>
            <person name="Park H."/>
        </authorList>
    </citation>
    <scope>NUCLEOTIDE SEQUENCE</scope>
    <source>
        <strain evidence="4">ANT050790</strain>
    </source>
</reference>
<feature type="compositionally biased region" description="Polar residues" evidence="3">
    <location>
        <begin position="337"/>
        <end position="347"/>
    </location>
</feature>
<organism evidence="4 5">
    <name type="scientific">Cladonia borealis</name>
    <dbReference type="NCBI Taxonomy" id="184061"/>
    <lineage>
        <taxon>Eukaryota</taxon>
        <taxon>Fungi</taxon>
        <taxon>Dikarya</taxon>
        <taxon>Ascomycota</taxon>
        <taxon>Pezizomycotina</taxon>
        <taxon>Lecanoromycetes</taxon>
        <taxon>OSLEUM clade</taxon>
        <taxon>Lecanoromycetidae</taxon>
        <taxon>Lecanorales</taxon>
        <taxon>Lecanorineae</taxon>
        <taxon>Cladoniaceae</taxon>
        <taxon>Cladonia</taxon>
    </lineage>
</organism>
<evidence type="ECO:0000313" key="5">
    <source>
        <dbReference type="Proteomes" id="UP001166286"/>
    </source>
</evidence>
<feature type="compositionally biased region" description="Low complexity" evidence="3">
    <location>
        <begin position="322"/>
        <end position="336"/>
    </location>
</feature>
<dbReference type="EMBL" id="JAFEKC020000002">
    <property type="protein sequence ID" value="KAK0516729.1"/>
    <property type="molecule type" value="Genomic_DNA"/>
</dbReference>
<accession>A0AA39RAI7</accession>
<feature type="compositionally biased region" description="Basic residues" evidence="3">
    <location>
        <begin position="21"/>
        <end position="34"/>
    </location>
</feature>
<gene>
    <name evidence="4" type="ORF">JMJ35_001332</name>
</gene>
<feature type="region of interest" description="Disordered" evidence="3">
    <location>
        <begin position="729"/>
        <end position="771"/>
    </location>
</feature>
<evidence type="ECO:0000313" key="4">
    <source>
        <dbReference type="EMBL" id="KAK0516729.1"/>
    </source>
</evidence>
<feature type="compositionally biased region" description="Polar residues" evidence="3">
    <location>
        <begin position="302"/>
        <end position="318"/>
    </location>
</feature>
<feature type="compositionally biased region" description="Basic and acidic residues" evidence="3">
    <location>
        <begin position="267"/>
        <end position="276"/>
    </location>
</feature>
<feature type="compositionally biased region" description="Basic residues" evidence="3">
    <location>
        <begin position="877"/>
        <end position="888"/>
    </location>
</feature>
<evidence type="ECO:0000256" key="1">
    <source>
        <dbReference type="ARBA" id="ARBA00004123"/>
    </source>
</evidence>
<dbReference type="Proteomes" id="UP001166286">
    <property type="component" value="Unassembled WGS sequence"/>
</dbReference>
<dbReference type="GO" id="GO:0003677">
    <property type="term" value="F:DNA binding"/>
    <property type="evidence" value="ECO:0007669"/>
    <property type="project" value="InterPro"/>
</dbReference>
<keyword evidence="5" id="KW-1185">Reference proteome</keyword>
<dbReference type="AlphaFoldDB" id="A0AA39RAI7"/>
<dbReference type="PANTHER" id="PTHR15074:SF5">
    <property type="entry name" value="5-METHYLCYTOSINE G_T MISMATCH-SPECIFIC DNA GLYCOSYLASE"/>
    <property type="match status" value="1"/>
</dbReference>
<feature type="region of interest" description="Disordered" evidence="3">
    <location>
        <begin position="826"/>
        <end position="910"/>
    </location>
</feature>
<evidence type="ECO:0000256" key="3">
    <source>
        <dbReference type="SAM" id="MobiDB-lite"/>
    </source>
</evidence>
<dbReference type="InterPro" id="IPR045138">
    <property type="entry name" value="MeCP2/MBD4"/>
</dbReference>
<feature type="compositionally biased region" description="Polar residues" evidence="3">
    <location>
        <begin position="360"/>
        <end position="373"/>
    </location>
</feature>
<feature type="compositionally biased region" description="Basic and acidic residues" evidence="3">
    <location>
        <begin position="87"/>
        <end position="96"/>
    </location>
</feature>
<feature type="compositionally biased region" description="Pro residues" evidence="3">
    <location>
        <begin position="406"/>
        <end position="418"/>
    </location>
</feature>
<feature type="region of interest" description="Disordered" evidence="3">
    <location>
        <begin position="1"/>
        <end position="423"/>
    </location>
</feature>
<evidence type="ECO:0008006" key="6">
    <source>
        <dbReference type="Google" id="ProtNLM"/>
    </source>
</evidence>
<dbReference type="PANTHER" id="PTHR15074">
    <property type="entry name" value="METHYL-CPG-BINDING PROTEIN"/>
    <property type="match status" value="1"/>
</dbReference>
<evidence type="ECO:0000256" key="2">
    <source>
        <dbReference type="ARBA" id="ARBA00023242"/>
    </source>
</evidence>
<feature type="compositionally biased region" description="Polar residues" evidence="3">
    <location>
        <begin position="71"/>
        <end position="82"/>
    </location>
</feature>
<comment type="subcellular location">
    <subcellularLocation>
        <location evidence="1">Nucleus</location>
    </subcellularLocation>
</comment>